<reference evidence="8 9" key="1">
    <citation type="submission" date="2015-07" db="EMBL/GenBank/DDBJ databases">
        <title>Draft genome sequence of the Amantichitinum ursilacus IGB-41, a new chitin-degrading bacterium.</title>
        <authorList>
            <person name="Kirstahler P."/>
            <person name="Guenther M."/>
            <person name="Grumaz C."/>
            <person name="Rupp S."/>
            <person name="Zibek S."/>
            <person name="Sohn K."/>
        </authorList>
    </citation>
    <scope>NUCLEOTIDE SEQUENCE [LARGE SCALE GENOMIC DNA]</scope>
    <source>
        <strain evidence="8 9">IGB-41</strain>
    </source>
</reference>
<evidence type="ECO:0000313" key="8">
    <source>
        <dbReference type="EMBL" id="KPC53687.1"/>
    </source>
</evidence>
<keyword evidence="5 6" id="KW-0472">Membrane</keyword>
<feature type="transmembrane region" description="Helical" evidence="6">
    <location>
        <begin position="101"/>
        <end position="119"/>
    </location>
</feature>
<dbReference type="InterPro" id="IPR051258">
    <property type="entry name" value="Diverse_Substrate_Transporter"/>
</dbReference>
<proteinExistence type="predicted"/>
<dbReference type="InterPro" id="IPR000620">
    <property type="entry name" value="EamA_dom"/>
</dbReference>
<dbReference type="STRING" id="857265.WG78_07585"/>
<gene>
    <name evidence="8" type="ORF">WG78_07585</name>
</gene>
<dbReference type="Pfam" id="PF00892">
    <property type="entry name" value="EamA"/>
    <property type="match status" value="2"/>
</dbReference>
<feature type="transmembrane region" description="Helical" evidence="6">
    <location>
        <begin position="218"/>
        <end position="239"/>
    </location>
</feature>
<name>A0A0N0XJW4_9NEIS</name>
<dbReference type="PANTHER" id="PTHR42920:SF11">
    <property type="entry name" value="INNER MEMBRANE PROTEIN YTFF"/>
    <property type="match status" value="1"/>
</dbReference>
<dbReference type="InterPro" id="IPR037185">
    <property type="entry name" value="EmrE-like"/>
</dbReference>
<feature type="transmembrane region" description="Helical" evidence="6">
    <location>
        <begin position="126"/>
        <end position="146"/>
    </location>
</feature>
<dbReference type="PANTHER" id="PTHR42920">
    <property type="entry name" value="OS03G0707200 PROTEIN-RELATED"/>
    <property type="match status" value="1"/>
</dbReference>
<keyword evidence="3 6" id="KW-0812">Transmembrane</keyword>
<sequence>MTFKLATRPVPLATAAALFWAGNFVAGRAINGELSPLSLSFGRWILALLCLAPLALPRLRGAWPQLKQHWRTVLVLGLLGVTLCNTLIYRGVAHTTAVNAVMLNAFVPIMVLLAGRMFLGQSMSWMQCIGSALSFCGVAVILTHGAPSQLLSLNLNPGDLWVFAAVACWALYTLTLRKVPTGIDKIAMLFATILVGTLMLAPAVIWEWAHQGVPTLSVHSASIVLFLGIFPSVLAYLFYNIAVAQLGAARASSFMHLIPAFGAMLAMLLLGEHVQWWHLAGLANVLAGVALSNGMLPRLNMPRTALR</sequence>
<dbReference type="Proteomes" id="UP000037939">
    <property type="component" value="Unassembled WGS sequence"/>
</dbReference>
<evidence type="ECO:0000256" key="3">
    <source>
        <dbReference type="ARBA" id="ARBA00022692"/>
    </source>
</evidence>
<keyword evidence="2" id="KW-1003">Cell membrane</keyword>
<evidence type="ECO:0000313" key="9">
    <source>
        <dbReference type="Proteomes" id="UP000037939"/>
    </source>
</evidence>
<evidence type="ECO:0000256" key="2">
    <source>
        <dbReference type="ARBA" id="ARBA00022475"/>
    </source>
</evidence>
<feature type="transmembrane region" description="Helical" evidence="6">
    <location>
        <begin position="251"/>
        <end position="270"/>
    </location>
</feature>
<feature type="transmembrane region" description="Helical" evidence="6">
    <location>
        <begin position="39"/>
        <end position="57"/>
    </location>
</feature>
<evidence type="ECO:0000256" key="6">
    <source>
        <dbReference type="SAM" id="Phobius"/>
    </source>
</evidence>
<feature type="transmembrane region" description="Helical" evidence="6">
    <location>
        <begin position="186"/>
        <end position="206"/>
    </location>
</feature>
<accession>A0A0N0XJW4</accession>
<protein>
    <submittedName>
        <fullName evidence="8">Putative DMT superfamily transporter inner membrane protein</fullName>
    </submittedName>
</protein>
<dbReference type="EMBL" id="LAQT01000005">
    <property type="protein sequence ID" value="KPC53687.1"/>
    <property type="molecule type" value="Genomic_DNA"/>
</dbReference>
<evidence type="ECO:0000256" key="4">
    <source>
        <dbReference type="ARBA" id="ARBA00022989"/>
    </source>
</evidence>
<dbReference type="RefSeq" id="WP_161805082.1">
    <property type="nucleotide sequence ID" value="NZ_LAQT01000005.1"/>
</dbReference>
<keyword evidence="4 6" id="KW-1133">Transmembrane helix</keyword>
<keyword evidence="9" id="KW-1185">Reference proteome</keyword>
<dbReference type="GO" id="GO:0005886">
    <property type="term" value="C:plasma membrane"/>
    <property type="evidence" value="ECO:0007669"/>
    <property type="project" value="UniProtKB-SubCell"/>
</dbReference>
<evidence type="ECO:0000259" key="7">
    <source>
        <dbReference type="Pfam" id="PF00892"/>
    </source>
</evidence>
<dbReference type="SUPFAM" id="SSF103481">
    <property type="entry name" value="Multidrug resistance efflux transporter EmrE"/>
    <property type="match status" value="2"/>
</dbReference>
<organism evidence="8 9">
    <name type="scientific">Amantichitinum ursilacus</name>
    <dbReference type="NCBI Taxonomy" id="857265"/>
    <lineage>
        <taxon>Bacteria</taxon>
        <taxon>Pseudomonadati</taxon>
        <taxon>Pseudomonadota</taxon>
        <taxon>Betaproteobacteria</taxon>
        <taxon>Neisseriales</taxon>
        <taxon>Chitinibacteraceae</taxon>
        <taxon>Amantichitinum</taxon>
    </lineage>
</organism>
<feature type="transmembrane region" description="Helical" evidence="6">
    <location>
        <begin position="276"/>
        <end position="296"/>
    </location>
</feature>
<feature type="domain" description="EamA" evidence="7">
    <location>
        <begin position="11"/>
        <end position="142"/>
    </location>
</feature>
<feature type="transmembrane region" description="Helical" evidence="6">
    <location>
        <begin position="158"/>
        <end position="174"/>
    </location>
</feature>
<comment type="subcellular location">
    <subcellularLocation>
        <location evidence="1">Cell membrane</location>
        <topology evidence="1">Multi-pass membrane protein</topology>
    </subcellularLocation>
</comment>
<feature type="transmembrane region" description="Helical" evidence="6">
    <location>
        <begin position="69"/>
        <end position="89"/>
    </location>
</feature>
<dbReference type="AlphaFoldDB" id="A0A0N0XJW4"/>
<evidence type="ECO:0000256" key="5">
    <source>
        <dbReference type="ARBA" id="ARBA00023136"/>
    </source>
</evidence>
<evidence type="ECO:0000256" key="1">
    <source>
        <dbReference type="ARBA" id="ARBA00004651"/>
    </source>
</evidence>
<feature type="domain" description="EamA" evidence="7">
    <location>
        <begin position="157"/>
        <end position="293"/>
    </location>
</feature>
<comment type="caution">
    <text evidence="8">The sequence shown here is derived from an EMBL/GenBank/DDBJ whole genome shotgun (WGS) entry which is preliminary data.</text>
</comment>